<name>A0AAW1PF72_9CHLO</name>
<evidence type="ECO:0000313" key="3">
    <source>
        <dbReference type="Proteomes" id="UP001465755"/>
    </source>
</evidence>
<dbReference type="SUPFAM" id="SSF159941">
    <property type="entry name" value="MM3350-like"/>
    <property type="match status" value="2"/>
</dbReference>
<evidence type="ECO:0000259" key="1">
    <source>
        <dbReference type="Pfam" id="PF07929"/>
    </source>
</evidence>
<feature type="domain" description="Plasmid pRiA4b Orf3-like" evidence="1">
    <location>
        <begin position="74"/>
        <end position="115"/>
    </location>
</feature>
<reference evidence="2 3" key="1">
    <citation type="journal article" date="2024" name="Nat. Commun.">
        <title>Phylogenomics reveals the evolutionary origins of lichenization in chlorophyte algae.</title>
        <authorList>
            <person name="Puginier C."/>
            <person name="Libourel C."/>
            <person name="Otte J."/>
            <person name="Skaloud P."/>
            <person name="Haon M."/>
            <person name="Grisel S."/>
            <person name="Petersen M."/>
            <person name="Berrin J.G."/>
            <person name="Delaux P.M."/>
            <person name="Dal Grande F."/>
            <person name="Keller J."/>
        </authorList>
    </citation>
    <scope>NUCLEOTIDE SEQUENCE [LARGE SCALE GENOMIC DNA]</scope>
    <source>
        <strain evidence="2 3">SAG 2036</strain>
    </source>
</reference>
<gene>
    <name evidence="2" type="ORF">WJX73_010200</name>
</gene>
<protein>
    <recommendedName>
        <fullName evidence="1">Plasmid pRiA4b Orf3-like domain-containing protein</fullName>
    </recommendedName>
</protein>
<dbReference type="Proteomes" id="UP001465755">
    <property type="component" value="Unassembled WGS sequence"/>
</dbReference>
<keyword evidence="3" id="KW-1185">Reference proteome</keyword>
<dbReference type="PANTHER" id="PTHR41878:SF1">
    <property type="entry name" value="TNPR PROTEIN"/>
    <property type="match status" value="1"/>
</dbReference>
<proteinExistence type="predicted"/>
<feature type="domain" description="Plasmid pRiA4b Orf3-like" evidence="1">
    <location>
        <begin position="25"/>
        <end position="73"/>
    </location>
</feature>
<dbReference type="AlphaFoldDB" id="A0AAW1PF72"/>
<dbReference type="PANTHER" id="PTHR41878">
    <property type="entry name" value="LEXA REPRESSOR-RELATED"/>
    <property type="match status" value="1"/>
</dbReference>
<dbReference type="InterPro" id="IPR024047">
    <property type="entry name" value="MM3350-like_sf"/>
</dbReference>
<organism evidence="2 3">
    <name type="scientific">Symbiochloris irregularis</name>
    <dbReference type="NCBI Taxonomy" id="706552"/>
    <lineage>
        <taxon>Eukaryota</taxon>
        <taxon>Viridiplantae</taxon>
        <taxon>Chlorophyta</taxon>
        <taxon>core chlorophytes</taxon>
        <taxon>Trebouxiophyceae</taxon>
        <taxon>Trebouxiales</taxon>
        <taxon>Trebouxiaceae</taxon>
        <taxon>Symbiochloris</taxon>
    </lineage>
</organism>
<sequence>MPSVCLHRQGTRAYDRLLERGGLEMYELDIELEDTDPVVWRRIVIAGGFPARILHFAINCVMGWDDIQNHEFTECTDGENAGPPENCGGTDGFRAFKQVMANPQHPDNHCQRAWYL</sequence>
<accession>A0AAW1PF72</accession>
<dbReference type="EMBL" id="JALJOQ010000033">
    <property type="protein sequence ID" value="KAK9807217.1"/>
    <property type="molecule type" value="Genomic_DNA"/>
</dbReference>
<dbReference type="Gene3D" id="3.10.290.30">
    <property type="entry name" value="MM3350-like"/>
    <property type="match status" value="2"/>
</dbReference>
<dbReference type="InterPro" id="IPR012912">
    <property type="entry name" value="Plasmid_pRiA4b_Orf3-like"/>
</dbReference>
<comment type="caution">
    <text evidence="2">The sequence shown here is derived from an EMBL/GenBank/DDBJ whole genome shotgun (WGS) entry which is preliminary data.</text>
</comment>
<evidence type="ECO:0000313" key="2">
    <source>
        <dbReference type="EMBL" id="KAK9807217.1"/>
    </source>
</evidence>
<dbReference type="Pfam" id="PF07929">
    <property type="entry name" value="PRiA4_ORF3"/>
    <property type="match status" value="2"/>
</dbReference>